<dbReference type="EMBL" id="LLXJ01007329">
    <property type="protein sequence ID" value="PKB93753.1"/>
    <property type="molecule type" value="Genomic_DNA"/>
</dbReference>
<protein>
    <recommendedName>
        <fullName evidence="4">Crinkler effector protein N-terminal domain-containing protein</fullName>
    </recommendedName>
</protein>
<evidence type="ECO:0000256" key="1">
    <source>
        <dbReference type="ARBA" id="ARBA00004340"/>
    </source>
</evidence>
<feature type="domain" description="Crinkler effector protein N-terminal" evidence="4">
    <location>
        <begin position="18"/>
        <end position="101"/>
    </location>
</feature>
<evidence type="ECO:0000313" key="7">
    <source>
        <dbReference type="Proteomes" id="UP000232688"/>
    </source>
</evidence>
<dbReference type="Proteomes" id="UP000232688">
    <property type="component" value="Unassembled WGS sequence"/>
</dbReference>
<evidence type="ECO:0000259" key="4">
    <source>
        <dbReference type="Pfam" id="PF20147"/>
    </source>
</evidence>
<reference evidence="6 7" key="4">
    <citation type="submission" date="2017-10" db="EMBL/GenBank/DDBJ databases">
        <title>Genome analyses suggest a sexual origin of heterokaryosis in a supposedly ancient asexual fungus.</title>
        <authorList>
            <person name="Corradi N."/>
            <person name="Sedzielewska K."/>
            <person name="Noel J."/>
            <person name="Charron P."/>
            <person name="Farinelli L."/>
            <person name="Marton T."/>
            <person name="Kruger M."/>
            <person name="Pelin A."/>
            <person name="Brachmann A."/>
            <person name="Corradi N."/>
        </authorList>
    </citation>
    <scope>NUCLEOTIDE SEQUENCE [LARGE SCALE GENOMIC DNA]</scope>
    <source>
        <strain evidence="6 7">A1</strain>
    </source>
</reference>
<evidence type="ECO:0000256" key="2">
    <source>
        <dbReference type="ARBA" id="ARBA00004613"/>
    </source>
</evidence>
<reference evidence="6 7" key="3">
    <citation type="submission" date="2017-10" db="EMBL/GenBank/DDBJ databases">
        <title>Extensive intraspecific genome diversity in a model arbuscular mycorrhizal fungus.</title>
        <authorList>
            <person name="Chen E.C.H."/>
            <person name="Morin E."/>
            <person name="Baudet D."/>
            <person name="Noel J."/>
            <person name="Ndikumana S."/>
            <person name="Charron P."/>
            <person name="St-Onge C."/>
            <person name="Giorgi J."/>
            <person name="Grigoriev I.V."/>
            <person name="Roux C."/>
            <person name="Martin F.M."/>
            <person name="Corradi N."/>
        </authorList>
    </citation>
    <scope>NUCLEOTIDE SEQUENCE [LARGE SCALE GENOMIC DNA]</scope>
    <source>
        <strain evidence="6 7">A1</strain>
    </source>
</reference>
<dbReference type="VEuPathDB" id="FungiDB:FUN_023817"/>
<dbReference type="Pfam" id="PF20147">
    <property type="entry name" value="Crinkler"/>
    <property type="match status" value="1"/>
</dbReference>
<dbReference type="GO" id="GO:0005576">
    <property type="term" value="C:extracellular region"/>
    <property type="evidence" value="ECO:0007669"/>
    <property type="project" value="UniProtKB-SubCell"/>
</dbReference>
<evidence type="ECO:0000313" key="5">
    <source>
        <dbReference type="EMBL" id="PKB93753.1"/>
    </source>
</evidence>
<dbReference type="EMBL" id="LLXH01004155">
    <property type="protein sequence ID" value="PKC53506.1"/>
    <property type="molecule type" value="Genomic_DNA"/>
</dbReference>
<dbReference type="InterPro" id="IPR045379">
    <property type="entry name" value="Crinkler_N"/>
</dbReference>
<evidence type="ECO:0000313" key="8">
    <source>
        <dbReference type="Proteomes" id="UP000232722"/>
    </source>
</evidence>
<dbReference type="Proteomes" id="UP000232722">
    <property type="component" value="Unassembled WGS sequence"/>
</dbReference>
<reference evidence="5 8" key="2">
    <citation type="submission" date="2017-09" db="EMBL/GenBank/DDBJ databases">
        <title>Extensive intraspecific genome diversity in a model arbuscular mycorrhizal fungus.</title>
        <authorList>
            <person name="Chen E.C."/>
            <person name="Morin E."/>
            <person name="Beaudet D."/>
            <person name="Noel J."/>
            <person name="Ndikumana S."/>
            <person name="Charron P."/>
            <person name="St-Onge C."/>
            <person name="Giorgi J."/>
            <person name="Grigoriev I.V."/>
            <person name="Roux C."/>
            <person name="Martin F.M."/>
            <person name="Corradi N."/>
        </authorList>
    </citation>
    <scope>NUCLEOTIDE SEQUENCE [LARGE SCALE GENOMIC DNA]</scope>
    <source>
        <strain evidence="5 8">A5</strain>
    </source>
</reference>
<gene>
    <name evidence="6" type="ORF">RhiirA1_479155</name>
    <name evidence="5" type="ORF">RhiirA5_440422</name>
</gene>
<keyword evidence="3" id="KW-0964">Secreted</keyword>
<comment type="caution">
    <text evidence="5">The sequence shown here is derived from an EMBL/GenBank/DDBJ whole genome shotgun (WGS) entry which is preliminary data.</text>
</comment>
<dbReference type="VEuPathDB" id="FungiDB:RhiirFUN_022754"/>
<reference evidence="5 8" key="1">
    <citation type="submission" date="2016-04" db="EMBL/GenBank/DDBJ databases">
        <title>Genome analyses suggest a sexual origin of heterokaryosis in a supposedly ancient asexual fungus.</title>
        <authorList>
            <person name="Ropars J."/>
            <person name="Sedzielewska K."/>
            <person name="Noel J."/>
            <person name="Charron P."/>
            <person name="Farinelli L."/>
            <person name="Marton T."/>
            <person name="Kruger M."/>
            <person name="Pelin A."/>
            <person name="Brachmann A."/>
            <person name="Corradi N."/>
        </authorList>
    </citation>
    <scope>NUCLEOTIDE SEQUENCE [LARGE SCALE GENOMIC DNA]</scope>
    <source>
        <strain evidence="5 8">A5</strain>
    </source>
</reference>
<evidence type="ECO:0000313" key="6">
    <source>
        <dbReference type="EMBL" id="PKC53506.1"/>
    </source>
</evidence>
<sequence length="122" mass="13821">MSDKSKTSDKTKFDKLVEVSSFAEAIRNRRLDLFKDIDSSRLKLYKNKENAESVIIINLKNNNVNILDGTELMNPENTIHSYFNVQPKPLSQGEKGIYVIIYPPTETVPEVLSKDNTSDTGL</sequence>
<dbReference type="GO" id="GO:0043657">
    <property type="term" value="C:host cell"/>
    <property type="evidence" value="ECO:0007669"/>
    <property type="project" value="UniProtKB-SubCell"/>
</dbReference>
<dbReference type="AlphaFoldDB" id="A0A2N0NGP9"/>
<evidence type="ECO:0000256" key="3">
    <source>
        <dbReference type="ARBA" id="ARBA00022525"/>
    </source>
</evidence>
<name>A0A2N0NGP9_9GLOM</name>
<proteinExistence type="predicted"/>
<accession>A0A2N0NGP9</accession>
<comment type="subcellular location">
    <subcellularLocation>
        <location evidence="1">Host cell</location>
    </subcellularLocation>
    <subcellularLocation>
        <location evidence="2">Secreted</location>
    </subcellularLocation>
</comment>
<dbReference type="VEuPathDB" id="FungiDB:RhiirA1_479155"/>
<organism evidence="5 8">
    <name type="scientific">Rhizophagus irregularis</name>
    <dbReference type="NCBI Taxonomy" id="588596"/>
    <lineage>
        <taxon>Eukaryota</taxon>
        <taxon>Fungi</taxon>
        <taxon>Fungi incertae sedis</taxon>
        <taxon>Mucoromycota</taxon>
        <taxon>Glomeromycotina</taxon>
        <taxon>Glomeromycetes</taxon>
        <taxon>Glomerales</taxon>
        <taxon>Glomeraceae</taxon>
        <taxon>Rhizophagus</taxon>
    </lineage>
</organism>